<dbReference type="PANTHER" id="PTHR43162:SF1">
    <property type="entry name" value="PRESTALK A DIFFERENTIATION PROTEIN A"/>
    <property type="match status" value="1"/>
</dbReference>
<dbReference type="InterPro" id="IPR036291">
    <property type="entry name" value="NAD(P)-bd_dom_sf"/>
</dbReference>
<dbReference type="EMBL" id="NLAX01000008">
    <property type="protein sequence ID" value="PKS11231.1"/>
    <property type="molecule type" value="Genomic_DNA"/>
</dbReference>
<dbReference type="UniPathway" id="UPA00327"/>
<evidence type="ECO:0000256" key="2">
    <source>
        <dbReference type="ARBA" id="ARBA00005372"/>
    </source>
</evidence>
<keyword evidence="3" id="KW-0017">Alkaloid metabolism</keyword>
<comment type="caution">
    <text evidence="6">The sequence shown here is derived from an EMBL/GenBank/DDBJ whole genome shotgun (WGS) entry which is preliminary data.</text>
</comment>
<feature type="domain" description="NmrA-like" evidence="5">
    <location>
        <begin position="11"/>
        <end position="266"/>
    </location>
</feature>
<dbReference type="SUPFAM" id="SSF51735">
    <property type="entry name" value="NAD(P)-binding Rossmann-fold domains"/>
    <property type="match status" value="1"/>
</dbReference>
<dbReference type="InterPro" id="IPR051604">
    <property type="entry name" value="Ergot_Alk_Oxidoreductase"/>
</dbReference>
<dbReference type="PANTHER" id="PTHR43162">
    <property type="match status" value="1"/>
</dbReference>
<dbReference type="OrthoDB" id="9997102at2759"/>
<dbReference type="InterPro" id="IPR008030">
    <property type="entry name" value="NmrA-like"/>
</dbReference>
<evidence type="ECO:0000313" key="6">
    <source>
        <dbReference type="EMBL" id="PKS11231.1"/>
    </source>
</evidence>
<dbReference type="Proteomes" id="UP000233524">
    <property type="component" value="Unassembled WGS sequence"/>
</dbReference>
<accession>A0A2N3NFP9</accession>
<evidence type="ECO:0000256" key="3">
    <source>
        <dbReference type="ARBA" id="ARBA00022589"/>
    </source>
</evidence>
<evidence type="ECO:0000259" key="5">
    <source>
        <dbReference type="Pfam" id="PF05368"/>
    </source>
</evidence>
<comment type="similarity">
    <text evidence="2">Belongs to the fgaFS/easG family.</text>
</comment>
<protein>
    <recommendedName>
        <fullName evidence="5">NmrA-like domain-containing protein</fullName>
    </recommendedName>
</protein>
<reference evidence="6 7" key="1">
    <citation type="journal article" date="2017" name="G3 (Bethesda)">
        <title>First Draft Genome Sequence of the Pathogenic Fungus Lomentospora prolificans (Formerly Scedosporium prolificans).</title>
        <authorList>
            <person name="Luo R."/>
            <person name="Zimin A."/>
            <person name="Workman R."/>
            <person name="Fan Y."/>
            <person name="Pertea G."/>
            <person name="Grossman N."/>
            <person name="Wear M.P."/>
            <person name="Jia B."/>
            <person name="Miller H."/>
            <person name="Casadevall A."/>
            <person name="Timp W."/>
            <person name="Zhang S.X."/>
            <person name="Salzberg S.L."/>
        </authorList>
    </citation>
    <scope>NUCLEOTIDE SEQUENCE [LARGE SCALE GENOMIC DNA]</scope>
    <source>
        <strain evidence="6 7">JHH-5317</strain>
    </source>
</reference>
<keyword evidence="7" id="KW-1185">Reference proteome</keyword>
<dbReference type="GO" id="GO:0035835">
    <property type="term" value="P:indole alkaloid biosynthetic process"/>
    <property type="evidence" value="ECO:0007669"/>
    <property type="project" value="UniProtKB-UniPathway"/>
</dbReference>
<dbReference type="Gene3D" id="3.90.25.10">
    <property type="entry name" value="UDP-galactose 4-epimerase, domain 1"/>
    <property type="match status" value="1"/>
</dbReference>
<evidence type="ECO:0000313" key="7">
    <source>
        <dbReference type="Proteomes" id="UP000233524"/>
    </source>
</evidence>
<dbReference type="InParanoid" id="A0A2N3NFP9"/>
<comment type="pathway">
    <text evidence="1">Alkaloid biosynthesis; ergot alkaloid biosynthesis.</text>
</comment>
<dbReference type="Pfam" id="PF05368">
    <property type="entry name" value="NmrA"/>
    <property type="match status" value="1"/>
</dbReference>
<keyword evidence="4" id="KW-0560">Oxidoreductase</keyword>
<evidence type="ECO:0000256" key="4">
    <source>
        <dbReference type="ARBA" id="ARBA00023002"/>
    </source>
</evidence>
<dbReference type="AlphaFoldDB" id="A0A2N3NFP9"/>
<dbReference type="STRING" id="41688.A0A2N3NFP9"/>
<organism evidence="6 7">
    <name type="scientific">Lomentospora prolificans</name>
    <dbReference type="NCBI Taxonomy" id="41688"/>
    <lineage>
        <taxon>Eukaryota</taxon>
        <taxon>Fungi</taxon>
        <taxon>Dikarya</taxon>
        <taxon>Ascomycota</taxon>
        <taxon>Pezizomycotina</taxon>
        <taxon>Sordariomycetes</taxon>
        <taxon>Hypocreomycetidae</taxon>
        <taxon>Microascales</taxon>
        <taxon>Microascaceae</taxon>
        <taxon>Lomentospora</taxon>
    </lineage>
</organism>
<name>A0A2N3NFP9_9PEZI</name>
<evidence type="ECO:0000256" key="1">
    <source>
        <dbReference type="ARBA" id="ARBA00005107"/>
    </source>
</evidence>
<dbReference type="NCBIfam" id="TIGR03649">
    <property type="entry name" value="ergot_EASG"/>
    <property type="match status" value="1"/>
</dbReference>
<sequence>MSSPSANAPFLILGGTGTVGSRVATVLESTGNQALVTSRSIGSGDDSDSENRVKFDWFDKSTYANAFSHPLAVAAGGIRGVFLVAPPSTDMVNDMKAIIDLSRSKGTRRFVLLSSTLIEKGNPILTGQIHEYLDQLGAAGEVEWAVLRPSWFMSNFVLHKPRREVSEDGVIIYSATGQGRIPFVAPEDIAESAAKLLASPEPPNDEYCILGPESLTYGEVAGILAQVLQKPVVHKNVTEGEMVGRFQASGIPEEYSKALGRMETLIKGGAEDRTGGAVLALTGRPPKAFKDWAEGYKAELLA</sequence>
<gene>
    <name evidence="6" type="ORF">jhhlp_002992</name>
</gene>
<dbReference type="InterPro" id="IPR019901">
    <property type="entry name" value="Ergot_alkaloid_biosynthesis"/>
</dbReference>
<dbReference type="VEuPathDB" id="FungiDB:jhhlp_002992"/>
<dbReference type="Gene3D" id="3.40.50.720">
    <property type="entry name" value="NAD(P)-binding Rossmann-like Domain"/>
    <property type="match status" value="1"/>
</dbReference>
<dbReference type="GO" id="GO:0016491">
    <property type="term" value="F:oxidoreductase activity"/>
    <property type="evidence" value="ECO:0007669"/>
    <property type="project" value="UniProtKB-KW"/>
</dbReference>
<proteinExistence type="inferred from homology"/>